<gene>
    <name evidence="2" type="ORF">PISMIDRAFT_18008</name>
</gene>
<proteinExistence type="predicted"/>
<evidence type="ECO:0000313" key="2">
    <source>
        <dbReference type="EMBL" id="KIK13418.1"/>
    </source>
</evidence>
<dbReference type="HOGENOM" id="CLU_2009422_0_0_1"/>
<evidence type="ECO:0000313" key="3">
    <source>
        <dbReference type="Proteomes" id="UP000054018"/>
    </source>
</evidence>
<dbReference type="Proteomes" id="UP000054018">
    <property type="component" value="Unassembled WGS sequence"/>
</dbReference>
<feature type="non-terminal residue" evidence="2">
    <location>
        <position position="1"/>
    </location>
</feature>
<organism evidence="2 3">
    <name type="scientific">Pisolithus microcarpus 441</name>
    <dbReference type="NCBI Taxonomy" id="765257"/>
    <lineage>
        <taxon>Eukaryota</taxon>
        <taxon>Fungi</taxon>
        <taxon>Dikarya</taxon>
        <taxon>Basidiomycota</taxon>
        <taxon>Agaricomycotina</taxon>
        <taxon>Agaricomycetes</taxon>
        <taxon>Agaricomycetidae</taxon>
        <taxon>Boletales</taxon>
        <taxon>Sclerodermatineae</taxon>
        <taxon>Pisolithaceae</taxon>
        <taxon>Pisolithus</taxon>
    </lineage>
</organism>
<reference evidence="2 3" key="1">
    <citation type="submission" date="2014-04" db="EMBL/GenBank/DDBJ databases">
        <authorList>
            <consortium name="DOE Joint Genome Institute"/>
            <person name="Kuo A."/>
            <person name="Kohler A."/>
            <person name="Costa M.D."/>
            <person name="Nagy L.G."/>
            <person name="Floudas D."/>
            <person name="Copeland A."/>
            <person name="Barry K.W."/>
            <person name="Cichocki N."/>
            <person name="Veneault-Fourrey C."/>
            <person name="LaButti K."/>
            <person name="Lindquist E.A."/>
            <person name="Lipzen A."/>
            <person name="Lundell T."/>
            <person name="Morin E."/>
            <person name="Murat C."/>
            <person name="Sun H."/>
            <person name="Tunlid A."/>
            <person name="Henrissat B."/>
            <person name="Grigoriev I.V."/>
            <person name="Hibbett D.S."/>
            <person name="Martin F."/>
            <person name="Nordberg H.P."/>
            <person name="Cantor M.N."/>
            <person name="Hua S.X."/>
        </authorList>
    </citation>
    <scope>NUCLEOTIDE SEQUENCE [LARGE SCALE GENOMIC DNA]</scope>
    <source>
        <strain evidence="2 3">441</strain>
    </source>
</reference>
<protein>
    <submittedName>
        <fullName evidence="2">Uncharacterized protein</fullName>
    </submittedName>
</protein>
<name>A0A0C9Z054_9AGAM</name>
<reference evidence="3" key="2">
    <citation type="submission" date="2015-01" db="EMBL/GenBank/DDBJ databases">
        <title>Evolutionary Origins and Diversification of the Mycorrhizal Mutualists.</title>
        <authorList>
            <consortium name="DOE Joint Genome Institute"/>
            <consortium name="Mycorrhizal Genomics Consortium"/>
            <person name="Kohler A."/>
            <person name="Kuo A."/>
            <person name="Nagy L.G."/>
            <person name="Floudas D."/>
            <person name="Copeland A."/>
            <person name="Barry K.W."/>
            <person name="Cichocki N."/>
            <person name="Veneault-Fourrey C."/>
            <person name="LaButti K."/>
            <person name="Lindquist E.A."/>
            <person name="Lipzen A."/>
            <person name="Lundell T."/>
            <person name="Morin E."/>
            <person name="Murat C."/>
            <person name="Riley R."/>
            <person name="Ohm R."/>
            <person name="Sun H."/>
            <person name="Tunlid A."/>
            <person name="Henrissat B."/>
            <person name="Grigoriev I.V."/>
            <person name="Hibbett D.S."/>
            <person name="Martin F."/>
        </authorList>
    </citation>
    <scope>NUCLEOTIDE SEQUENCE [LARGE SCALE GENOMIC DNA]</scope>
    <source>
        <strain evidence="3">441</strain>
    </source>
</reference>
<accession>A0A0C9Z054</accession>
<dbReference type="EMBL" id="KN833997">
    <property type="protein sequence ID" value="KIK13418.1"/>
    <property type="molecule type" value="Genomic_DNA"/>
</dbReference>
<dbReference type="AlphaFoldDB" id="A0A0C9Z054"/>
<feature type="region of interest" description="Disordered" evidence="1">
    <location>
        <begin position="1"/>
        <end position="23"/>
    </location>
</feature>
<dbReference type="OrthoDB" id="2698112at2759"/>
<sequence length="124" mass="13115">EAAADLTPGQTETAKALPYPSDHSSQIIDCFVPDDEFFTDMLSNQPIAGPSGTTHDELPFNDIMEVAGADESMEPGNSAGDAESVVTARVKKGTSNHAGGMYHLTLMDVTRTSMIPGGCIFSFM</sequence>
<evidence type="ECO:0000256" key="1">
    <source>
        <dbReference type="SAM" id="MobiDB-lite"/>
    </source>
</evidence>
<keyword evidence="3" id="KW-1185">Reference proteome</keyword>